<accession>A0A847UR24</accession>
<sequence length="287" mass="32103">MSSGDVATGTSSDTSKSLGKGRTGISREHPVTGVVNRVKVPNVNERDAVLSDPSVETVMLSIDSVRRLVNYHNETAGTYFRDDQTVITTTTTHDDTLRELDWTAELDLVRRFGPDYHIPTEYSVYQTMSRPQQAEAIDDCMEGTEWMANMLTNHSTEVLVQAKGWLPWQFKRCLPTMKKLDTDFLVFYATGYKNRVYELKDDLNTLVSEMKPSAILLIGKQSVRFLSKAIPEVVSAAGGRWRWKSGLVGEGHDPKAHSNWKSSVEKELSCGQAVLDSYDSTEVNEDG</sequence>
<dbReference type="AlphaFoldDB" id="A0A847UR24"/>
<comment type="caution">
    <text evidence="2">The sequence shown here is derived from an EMBL/GenBank/DDBJ whole genome shotgun (WGS) entry which is preliminary data.</text>
</comment>
<feature type="region of interest" description="Disordered" evidence="1">
    <location>
        <begin position="1"/>
        <end position="33"/>
    </location>
</feature>
<organism evidence="2 3">
    <name type="scientific">Haloarcula argentinensis</name>
    <dbReference type="NCBI Taxonomy" id="43776"/>
    <lineage>
        <taxon>Archaea</taxon>
        <taxon>Methanobacteriati</taxon>
        <taxon>Methanobacteriota</taxon>
        <taxon>Stenosarchaea group</taxon>
        <taxon>Halobacteria</taxon>
        <taxon>Halobacteriales</taxon>
        <taxon>Haloarculaceae</taxon>
        <taxon>Haloarcula</taxon>
    </lineage>
</organism>
<reference evidence="2" key="1">
    <citation type="submission" date="2019-12" db="EMBL/GenBank/DDBJ databases">
        <title>Whole genome sequencing of Haloarcula argentinensis strain pws5.</title>
        <authorList>
            <person name="Verma D.K."/>
            <person name="Gopal K."/>
            <person name="Prasad E.S."/>
        </authorList>
    </citation>
    <scope>NUCLEOTIDE SEQUENCE</scope>
    <source>
        <strain evidence="2">Pws5</strain>
    </source>
</reference>
<evidence type="ECO:0000313" key="2">
    <source>
        <dbReference type="EMBL" id="NLV15207.1"/>
    </source>
</evidence>
<evidence type="ECO:0000256" key="1">
    <source>
        <dbReference type="SAM" id="MobiDB-lite"/>
    </source>
</evidence>
<dbReference type="Proteomes" id="UP000641625">
    <property type="component" value="Unassembled WGS sequence"/>
</dbReference>
<gene>
    <name evidence="2" type="ORF">GOC77_18240</name>
</gene>
<protein>
    <submittedName>
        <fullName evidence="2">Uncharacterized protein</fullName>
    </submittedName>
</protein>
<dbReference type="RefSeq" id="WP_170098560.1">
    <property type="nucleotide sequence ID" value="NZ_WOWA01000010.1"/>
</dbReference>
<dbReference type="EMBL" id="WOWA01000010">
    <property type="protein sequence ID" value="NLV15207.1"/>
    <property type="molecule type" value="Genomic_DNA"/>
</dbReference>
<name>A0A847UR24_HALAR</name>
<feature type="compositionally biased region" description="Polar residues" evidence="1">
    <location>
        <begin position="1"/>
        <end position="17"/>
    </location>
</feature>
<proteinExistence type="predicted"/>
<evidence type="ECO:0000313" key="3">
    <source>
        <dbReference type="Proteomes" id="UP000641625"/>
    </source>
</evidence>